<name>A0AAE1HDU4_9NEOP</name>
<keyword evidence="1" id="KW-0687">Ribonucleoprotein</keyword>
<keyword evidence="2" id="KW-1185">Reference proteome</keyword>
<reference evidence="1" key="2">
    <citation type="journal article" date="2023" name="BMC Genomics">
        <title>Pest status, molecular evolution, and epigenetic factors derived from the genome assembly of Frankliniella fusca, a thysanopteran phytovirus vector.</title>
        <authorList>
            <person name="Catto M.A."/>
            <person name="Labadie P.E."/>
            <person name="Jacobson A.L."/>
            <person name="Kennedy G.G."/>
            <person name="Srinivasan R."/>
            <person name="Hunt B.G."/>
        </authorList>
    </citation>
    <scope>NUCLEOTIDE SEQUENCE</scope>
    <source>
        <strain evidence="1">PL_HMW_Pooled</strain>
    </source>
</reference>
<evidence type="ECO:0000313" key="2">
    <source>
        <dbReference type="Proteomes" id="UP001219518"/>
    </source>
</evidence>
<evidence type="ECO:0000313" key="1">
    <source>
        <dbReference type="EMBL" id="KAK3919437.1"/>
    </source>
</evidence>
<organism evidence="1 2">
    <name type="scientific">Frankliniella fusca</name>
    <dbReference type="NCBI Taxonomy" id="407009"/>
    <lineage>
        <taxon>Eukaryota</taxon>
        <taxon>Metazoa</taxon>
        <taxon>Ecdysozoa</taxon>
        <taxon>Arthropoda</taxon>
        <taxon>Hexapoda</taxon>
        <taxon>Insecta</taxon>
        <taxon>Pterygota</taxon>
        <taxon>Neoptera</taxon>
        <taxon>Paraneoptera</taxon>
        <taxon>Thysanoptera</taxon>
        <taxon>Terebrantia</taxon>
        <taxon>Thripoidea</taxon>
        <taxon>Thripidae</taxon>
        <taxon>Frankliniella</taxon>
    </lineage>
</organism>
<dbReference type="Proteomes" id="UP001219518">
    <property type="component" value="Unassembled WGS sequence"/>
</dbReference>
<sequence>MDFDVHVASHVVSVFNVAFTDENVVEPDIGSQWKEVHVGHTHNEVRGTTEDGTSSSSCLSQDSTHRYCLVLLLQLVTAPYILPRNKIHHLSAHNRQRPFYNEVSLTKVARPKSCTDSSRIFTELQTESSSVPAPKFDVYVLFLKCMMV</sequence>
<accession>A0AAE1HDU4</accession>
<proteinExistence type="predicted"/>
<keyword evidence="1" id="KW-0689">Ribosomal protein</keyword>
<gene>
    <name evidence="1" type="ORF">KUF71_008564</name>
</gene>
<dbReference type="EMBL" id="JAHWGI010000979">
    <property type="protein sequence ID" value="KAK3919437.1"/>
    <property type="molecule type" value="Genomic_DNA"/>
</dbReference>
<comment type="caution">
    <text evidence="1">The sequence shown here is derived from an EMBL/GenBank/DDBJ whole genome shotgun (WGS) entry which is preliminary data.</text>
</comment>
<protein>
    <submittedName>
        <fullName evidence="1">Ribosomal protein S12 methylthiotransferase</fullName>
    </submittedName>
</protein>
<dbReference type="GO" id="GO:0005840">
    <property type="term" value="C:ribosome"/>
    <property type="evidence" value="ECO:0007669"/>
    <property type="project" value="UniProtKB-KW"/>
</dbReference>
<reference evidence="1" key="1">
    <citation type="submission" date="2021-07" db="EMBL/GenBank/DDBJ databases">
        <authorList>
            <person name="Catto M.A."/>
            <person name="Jacobson A."/>
            <person name="Kennedy G."/>
            <person name="Labadie P."/>
            <person name="Hunt B.G."/>
            <person name="Srinivasan R."/>
        </authorList>
    </citation>
    <scope>NUCLEOTIDE SEQUENCE</scope>
    <source>
        <strain evidence="1">PL_HMW_Pooled</strain>
        <tissue evidence="1">Head</tissue>
    </source>
</reference>
<dbReference type="AlphaFoldDB" id="A0AAE1HDU4"/>